<dbReference type="Gene3D" id="1.25.40.10">
    <property type="entry name" value="Tetratricopeptide repeat domain"/>
    <property type="match status" value="1"/>
</dbReference>
<keyword evidence="6" id="KW-1185">Reference proteome</keyword>
<proteinExistence type="predicted"/>
<dbReference type="Pfam" id="PF12770">
    <property type="entry name" value="CHAT"/>
    <property type="match status" value="1"/>
</dbReference>
<dbReference type="InterPro" id="IPR011990">
    <property type="entry name" value="TPR-like_helical_dom_sf"/>
</dbReference>
<dbReference type="InterPro" id="IPR013105">
    <property type="entry name" value="TPR_2"/>
</dbReference>
<dbReference type="InterPro" id="IPR019734">
    <property type="entry name" value="TPR_rpt"/>
</dbReference>
<gene>
    <name evidence="5" type="ORF">OS493_015651</name>
</gene>
<evidence type="ECO:0000256" key="2">
    <source>
        <dbReference type="ARBA" id="ARBA00022803"/>
    </source>
</evidence>
<feature type="repeat" description="TPR" evidence="3">
    <location>
        <begin position="8"/>
        <end position="41"/>
    </location>
</feature>
<evidence type="ECO:0000313" key="5">
    <source>
        <dbReference type="EMBL" id="KAJ7360547.1"/>
    </source>
</evidence>
<evidence type="ECO:0000256" key="3">
    <source>
        <dbReference type="PROSITE-ProRule" id="PRU00339"/>
    </source>
</evidence>
<evidence type="ECO:0000259" key="4">
    <source>
        <dbReference type="Pfam" id="PF12770"/>
    </source>
</evidence>
<protein>
    <recommendedName>
        <fullName evidence="4">CHAT domain-containing protein</fullName>
    </recommendedName>
</protein>
<dbReference type="EMBL" id="MU827309">
    <property type="protein sequence ID" value="KAJ7360547.1"/>
    <property type="molecule type" value="Genomic_DNA"/>
</dbReference>
<dbReference type="Proteomes" id="UP001163046">
    <property type="component" value="Unassembled WGS sequence"/>
</dbReference>
<dbReference type="AlphaFoldDB" id="A0A9X0CKY0"/>
<feature type="domain" description="CHAT" evidence="4">
    <location>
        <begin position="339"/>
        <end position="487"/>
    </location>
</feature>
<dbReference type="Pfam" id="PF07719">
    <property type="entry name" value="TPR_2"/>
    <property type="match status" value="1"/>
</dbReference>
<accession>A0A9X0CKY0</accession>
<dbReference type="SUPFAM" id="SSF48452">
    <property type="entry name" value="TPR-like"/>
    <property type="match status" value="1"/>
</dbReference>
<evidence type="ECO:0000256" key="1">
    <source>
        <dbReference type="ARBA" id="ARBA00022737"/>
    </source>
</evidence>
<dbReference type="PANTHER" id="PTHR10098:SF108">
    <property type="entry name" value="TETRATRICOPEPTIDE REPEAT PROTEIN 28"/>
    <property type="match status" value="1"/>
</dbReference>
<organism evidence="5 6">
    <name type="scientific">Desmophyllum pertusum</name>
    <dbReference type="NCBI Taxonomy" id="174260"/>
    <lineage>
        <taxon>Eukaryota</taxon>
        <taxon>Metazoa</taxon>
        <taxon>Cnidaria</taxon>
        <taxon>Anthozoa</taxon>
        <taxon>Hexacorallia</taxon>
        <taxon>Scleractinia</taxon>
        <taxon>Caryophylliina</taxon>
        <taxon>Caryophylliidae</taxon>
        <taxon>Desmophyllum</taxon>
    </lineage>
</organism>
<keyword evidence="1" id="KW-0677">Repeat</keyword>
<dbReference type="SMART" id="SM00028">
    <property type="entry name" value="TPR"/>
    <property type="match status" value="3"/>
</dbReference>
<reference evidence="5" key="1">
    <citation type="submission" date="2023-01" db="EMBL/GenBank/DDBJ databases">
        <title>Genome assembly of the deep-sea coral Lophelia pertusa.</title>
        <authorList>
            <person name="Herrera S."/>
            <person name="Cordes E."/>
        </authorList>
    </citation>
    <scope>NUCLEOTIDE SEQUENCE</scope>
    <source>
        <strain evidence="5">USNM1676648</strain>
        <tissue evidence="5">Polyp</tissue>
    </source>
</reference>
<dbReference type="PROSITE" id="PS50005">
    <property type="entry name" value="TPR"/>
    <property type="match status" value="1"/>
</dbReference>
<dbReference type="InterPro" id="IPR024983">
    <property type="entry name" value="CHAT_dom"/>
</dbReference>
<name>A0A9X0CKY0_9CNID</name>
<evidence type="ECO:0000313" key="6">
    <source>
        <dbReference type="Proteomes" id="UP001163046"/>
    </source>
</evidence>
<keyword evidence="2 3" id="KW-0802">TPR repeat</keyword>
<dbReference type="OrthoDB" id="5961805at2759"/>
<dbReference type="PANTHER" id="PTHR10098">
    <property type="entry name" value="RAPSYN-RELATED"/>
    <property type="match status" value="1"/>
</dbReference>
<comment type="caution">
    <text evidence="5">The sequence shown here is derived from an EMBL/GenBank/DDBJ whole genome shotgun (WGS) entry which is preliminary data.</text>
</comment>
<sequence>MGDRRAQATAYSGLGNAYHALGDLDAARSAFQQCLDLGKEIGDRMLLASVEVNLGLVCSSQKDYKTSLIYYQSSLRHAKKTGNKLTVCKALSNKGICLGQLRDFNGAIASFENCIKEWEDIRENLGNEDNLKISIADLHTADYKLLASTLLLAGNQVEAAMLAADRGRAMALKDLLHHKFEVKGEYAKIKQQSAEIPSRVSNFLDKLRVDPTLTTLFYSVIDESVFTWVLSGSHLNVTEWPDNGEDFWSIMALVDITLAEIRNDILQQGAGSAAEDRLLLASETDSSFEDIFDVQRSKSSNQSEHATGAEKPSFQAIREAALRSLPLKPIDIGNPACSLRRLYNILIKPVERHIQGKKLLIIPETFLYSLPFSALVDDNSVFLSQKYSIQICTSLETLAIISERPKREPVGGAPVGGALVIGNPLVGRVCRGGKEISPCELPGAQKEAEKVASYLHTTALTQHQATKSRVVSHLVKASVIHIAAHGDPSRGEIFLAPNPDLTRNMSVCEALQQSMILMRGNKELKSISKWAPFYAIGEDVKLTDEDIKQIKEKAFTF</sequence>